<dbReference type="PANTHER" id="PTHR11461:SF211">
    <property type="entry name" value="GH10112P-RELATED"/>
    <property type="match status" value="1"/>
</dbReference>
<dbReference type="Proteomes" id="UP000288716">
    <property type="component" value="Unassembled WGS sequence"/>
</dbReference>
<evidence type="ECO:0000256" key="3">
    <source>
        <dbReference type="ARBA" id="ARBA00022900"/>
    </source>
</evidence>
<dbReference type="OrthoDB" id="671595at2759"/>
<evidence type="ECO:0000259" key="5">
    <source>
        <dbReference type="Pfam" id="PF00079"/>
    </source>
</evidence>
<dbReference type="GO" id="GO:0004867">
    <property type="term" value="F:serine-type endopeptidase inhibitor activity"/>
    <property type="evidence" value="ECO:0007669"/>
    <property type="project" value="UniProtKB-KW"/>
</dbReference>
<evidence type="ECO:0000256" key="1">
    <source>
        <dbReference type="ARBA" id="ARBA00009500"/>
    </source>
</evidence>
<dbReference type="STRING" id="299467.A0A443S5S6"/>
<keyword evidence="7" id="KW-1185">Reference proteome</keyword>
<keyword evidence="2" id="KW-0646">Protease inhibitor</keyword>
<dbReference type="GO" id="GO:0005615">
    <property type="term" value="C:extracellular space"/>
    <property type="evidence" value="ECO:0007669"/>
    <property type="project" value="InterPro"/>
</dbReference>
<dbReference type="InterPro" id="IPR036186">
    <property type="entry name" value="Serpin_sf"/>
</dbReference>
<dbReference type="InterPro" id="IPR000215">
    <property type="entry name" value="Serpin_fam"/>
</dbReference>
<dbReference type="InterPro" id="IPR023796">
    <property type="entry name" value="Serpin_dom"/>
</dbReference>
<feature type="domain" description="Serpin" evidence="5">
    <location>
        <begin position="11"/>
        <end position="160"/>
    </location>
</feature>
<dbReference type="SUPFAM" id="SSF56574">
    <property type="entry name" value="Serpins"/>
    <property type="match status" value="1"/>
</dbReference>
<dbReference type="EMBL" id="NCKV01007767">
    <property type="protein sequence ID" value="RWS22841.1"/>
    <property type="molecule type" value="Genomic_DNA"/>
</dbReference>
<dbReference type="Gene3D" id="3.30.497.10">
    <property type="entry name" value="Antithrombin, subunit I, domain 2"/>
    <property type="match status" value="1"/>
</dbReference>
<dbReference type="PANTHER" id="PTHR11461">
    <property type="entry name" value="SERINE PROTEASE INHIBITOR, SERPIN"/>
    <property type="match status" value="1"/>
</dbReference>
<protein>
    <submittedName>
        <fullName evidence="6">Leukocyte elastase inhibitor-like isoform X1</fullName>
    </submittedName>
</protein>
<comment type="similarity">
    <text evidence="1">Belongs to the serpin family.</text>
</comment>
<proteinExistence type="inferred from homology"/>
<dbReference type="AlphaFoldDB" id="A0A443S5S6"/>
<dbReference type="InterPro" id="IPR042178">
    <property type="entry name" value="Serpin_sf_1"/>
</dbReference>
<dbReference type="Pfam" id="PF00079">
    <property type="entry name" value="Serpin"/>
    <property type="match status" value="1"/>
</dbReference>
<organism evidence="6 7">
    <name type="scientific">Leptotrombidium deliense</name>
    <dbReference type="NCBI Taxonomy" id="299467"/>
    <lineage>
        <taxon>Eukaryota</taxon>
        <taxon>Metazoa</taxon>
        <taxon>Ecdysozoa</taxon>
        <taxon>Arthropoda</taxon>
        <taxon>Chelicerata</taxon>
        <taxon>Arachnida</taxon>
        <taxon>Acari</taxon>
        <taxon>Acariformes</taxon>
        <taxon>Trombidiformes</taxon>
        <taxon>Prostigmata</taxon>
        <taxon>Anystina</taxon>
        <taxon>Parasitengona</taxon>
        <taxon>Trombiculoidea</taxon>
        <taxon>Trombiculidae</taxon>
        <taxon>Leptotrombidium</taxon>
    </lineage>
</organism>
<keyword evidence="4" id="KW-0325">Glycoprotein</keyword>
<evidence type="ECO:0000313" key="6">
    <source>
        <dbReference type="EMBL" id="RWS22841.1"/>
    </source>
</evidence>
<evidence type="ECO:0000256" key="2">
    <source>
        <dbReference type="ARBA" id="ARBA00022690"/>
    </source>
</evidence>
<reference evidence="6 7" key="1">
    <citation type="journal article" date="2018" name="Gigascience">
        <title>Genomes of trombidid mites reveal novel predicted allergens and laterally-transferred genes associated with secondary metabolism.</title>
        <authorList>
            <person name="Dong X."/>
            <person name="Chaisiri K."/>
            <person name="Xia D."/>
            <person name="Armstrong S.D."/>
            <person name="Fang Y."/>
            <person name="Donnelly M.J."/>
            <person name="Kadowaki T."/>
            <person name="McGarry J.W."/>
            <person name="Darby A.C."/>
            <person name="Makepeace B.L."/>
        </authorList>
    </citation>
    <scope>NUCLEOTIDE SEQUENCE [LARGE SCALE GENOMIC DNA]</scope>
    <source>
        <strain evidence="6">UoL-UT</strain>
    </source>
</reference>
<evidence type="ECO:0000313" key="7">
    <source>
        <dbReference type="Proteomes" id="UP000288716"/>
    </source>
</evidence>
<sequence>MAERMGVKCLNTFAFDMFHVICSESTKNEFISPFSVLTALNMALVGANKNTKKEMFEGLRYNLGFSDTFEVHCFFKKLLDDYKQFDLCNLILANRALLHKSPNFRVNPDYAAHIAYFYGSELNEANFITDKEAIIHTCNEWVNEMTNGKIPSILNSLHRDDSSACKCNLFQR</sequence>
<comment type="caution">
    <text evidence="6">The sequence shown here is derived from an EMBL/GenBank/DDBJ whole genome shotgun (WGS) entry which is preliminary data.</text>
</comment>
<dbReference type="VEuPathDB" id="VectorBase:LDEU009199"/>
<evidence type="ECO:0000256" key="4">
    <source>
        <dbReference type="ARBA" id="ARBA00023180"/>
    </source>
</evidence>
<name>A0A443S5S6_9ACAR</name>
<keyword evidence="3" id="KW-0722">Serine protease inhibitor</keyword>
<gene>
    <name evidence="6" type="ORF">B4U80_13478</name>
</gene>
<accession>A0A443S5S6</accession>